<accession>A0A4V2JFW5</accession>
<keyword evidence="1 3" id="KW-0378">Hydrolase</keyword>
<comment type="caution">
    <text evidence="3">The sequence shown here is derived from an EMBL/GenBank/DDBJ whole genome shotgun (WGS) entry which is preliminary data.</text>
</comment>
<dbReference type="Gene3D" id="3.40.50.1820">
    <property type="entry name" value="alpha/beta hydrolase"/>
    <property type="match status" value="1"/>
</dbReference>
<dbReference type="PRINTS" id="PR00412">
    <property type="entry name" value="EPOXHYDRLASE"/>
</dbReference>
<evidence type="ECO:0000313" key="3">
    <source>
        <dbReference type="EMBL" id="TBO32846.1"/>
    </source>
</evidence>
<dbReference type="Proteomes" id="UP000292120">
    <property type="component" value="Unassembled WGS sequence"/>
</dbReference>
<gene>
    <name evidence="3" type="ORF">EYS42_06660</name>
</gene>
<dbReference type="RefSeq" id="WP_130967054.1">
    <property type="nucleotide sequence ID" value="NZ_SIXI01000002.1"/>
</dbReference>
<sequence length="313" mass="35568">MSATPFDPLYQATHEATSRFVNLRGLRHHLMCWGDPATATPEAPLLVLVHGWMDVGASFQFAVDALRARPGFEHRPIVALDWRGFGLTENSGADNYWFADYLADLDFLIDELSPTAPIDLVGHSMGGNVVMLYAGLRPQRIRKLINLEGFGMPDMPPEMAVKRYEEWFDALKKPARLKDYATLDEVADRLKATNPLLRDTHARWLAGHWAHEVGGRWVLNADPAHKRPQPLLYRLPEVLTFFRRISAPVLFVEGDQTLYFMFFNGKYSRDEFIERSKVVPNFTLQTIAGAGHMLHHDQPEELARLMADFLLAS</sequence>
<dbReference type="InterPro" id="IPR000639">
    <property type="entry name" value="Epox_hydrolase-like"/>
</dbReference>
<dbReference type="InterPro" id="IPR000073">
    <property type="entry name" value="AB_hydrolase_1"/>
</dbReference>
<keyword evidence="4" id="KW-1185">Reference proteome</keyword>
<proteinExistence type="predicted"/>
<dbReference type="PANTHER" id="PTHR43329">
    <property type="entry name" value="EPOXIDE HYDROLASE"/>
    <property type="match status" value="1"/>
</dbReference>
<dbReference type="SUPFAM" id="SSF53474">
    <property type="entry name" value="alpha/beta-Hydrolases"/>
    <property type="match status" value="1"/>
</dbReference>
<evidence type="ECO:0000313" key="4">
    <source>
        <dbReference type="Proteomes" id="UP000292120"/>
    </source>
</evidence>
<dbReference type="GO" id="GO:0016787">
    <property type="term" value="F:hydrolase activity"/>
    <property type="evidence" value="ECO:0007669"/>
    <property type="project" value="UniProtKB-KW"/>
</dbReference>
<dbReference type="InterPro" id="IPR029058">
    <property type="entry name" value="AB_hydrolase_fold"/>
</dbReference>
<name>A0A4V2JFW5_9BURK</name>
<dbReference type="OrthoDB" id="149912at2"/>
<evidence type="ECO:0000259" key="2">
    <source>
        <dbReference type="Pfam" id="PF00561"/>
    </source>
</evidence>
<dbReference type="AlphaFoldDB" id="A0A4V2JFW5"/>
<organism evidence="3 4">
    <name type="scientific">Aquabacterium lacunae</name>
    <dbReference type="NCBI Taxonomy" id="2528630"/>
    <lineage>
        <taxon>Bacteria</taxon>
        <taxon>Pseudomonadati</taxon>
        <taxon>Pseudomonadota</taxon>
        <taxon>Betaproteobacteria</taxon>
        <taxon>Burkholderiales</taxon>
        <taxon>Aquabacterium</taxon>
    </lineage>
</organism>
<evidence type="ECO:0000256" key="1">
    <source>
        <dbReference type="ARBA" id="ARBA00022801"/>
    </source>
</evidence>
<dbReference type="EMBL" id="SIXI01000002">
    <property type="protein sequence ID" value="TBO32846.1"/>
    <property type="molecule type" value="Genomic_DNA"/>
</dbReference>
<dbReference type="PRINTS" id="PR00111">
    <property type="entry name" value="ABHYDROLASE"/>
</dbReference>
<dbReference type="Pfam" id="PF00561">
    <property type="entry name" value="Abhydrolase_1"/>
    <property type="match status" value="1"/>
</dbReference>
<reference evidence="3 4" key="1">
    <citation type="submission" date="2019-02" db="EMBL/GenBank/DDBJ databases">
        <title>Aquabacterium sp. strain KMB7.</title>
        <authorList>
            <person name="Chen W.-M."/>
        </authorList>
    </citation>
    <scope>NUCLEOTIDE SEQUENCE [LARGE SCALE GENOMIC DNA]</scope>
    <source>
        <strain evidence="3 4">KMB7</strain>
    </source>
</reference>
<feature type="domain" description="AB hydrolase-1" evidence="2">
    <location>
        <begin position="44"/>
        <end position="297"/>
    </location>
</feature>
<protein>
    <submittedName>
        <fullName evidence="3">Alpha/beta hydrolase</fullName>
    </submittedName>
</protein>